<protein>
    <submittedName>
        <fullName evidence="1">Uncharacterized protein</fullName>
    </submittedName>
</protein>
<evidence type="ECO:0000313" key="2">
    <source>
        <dbReference type="Proteomes" id="UP001500967"/>
    </source>
</evidence>
<accession>A0ABN0UBB0</accession>
<proteinExistence type="predicted"/>
<reference evidence="1 2" key="1">
    <citation type="journal article" date="2019" name="Int. J. Syst. Evol. Microbiol.">
        <title>The Global Catalogue of Microorganisms (GCM) 10K type strain sequencing project: providing services to taxonomists for standard genome sequencing and annotation.</title>
        <authorList>
            <consortium name="The Broad Institute Genomics Platform"/>
            <consortium name="The Broad Institute Genome Sequencing Center for Infectious Disease"/>
            <person name="Wu L."/>
            <person name="Ma J."/>
        </authorList>
    </citation>
    <scope>NUCLEOTIDE SEQUENCE [LARGE SCALE GENOMIC DNA]</scope>
    <source>
        <strain evidence="1 2">JCM 10425</strain>
    </source>
</reference>
<keyword evidence="2" id="KW-1185">Reference proteome</keyword>
<evidence type="ECO:0000313" key="1">
    <source>
        <dbReference type="EMBL" id="GAA0244863.1"/>
    </source>
</evidence>
<dbReference type="EMBL" id="BAAAGX010000012">
    <property type="protein sequence ID" value="GAA0244863.1"/>
    <property type="molecule type" value="Genomic_DNA"/>
</dbReference>
<organism evidence="1 2">
    <name type="scientific">Cryptosporangium japonicum</name>
    <dbReference type="NCBI Taxonomy" id="80872"/>
    <lineage>
        <taxon>Bacteria</taxon>
        <taxon>Bacillati</taxon>
        <taxon>Actinomycetota</taxon>
        <taxon>Actinomycetes</taxon>
        <taxon>Cryptosporangiales</taxon>
        <taxon>Cryptosporangiaceae</taxon>
        <taxon>Cryptosporangium</taxon>
    </lineage>
</organism>
<dbReference type="RefSeq" id="WP_344649703.1">
    <property type="nucleotide sequence ID" value="NZ_BAAAGX010000012.1"/>
</dbReference>
<gene>
    <name evidence="1" type="ORF">GCM10009539_32870</name>
</gene>
<dbReference type="Proteomes" id="UP001500967">
    <property type="component" value="Unassembled WGS sequence"/>
</dbReference>
<sequence>MAPADAVANYVQSCAAWTDVGPDAGGLRLRLVHINEEILSKARAGTVITVEDDKITVRGARRTDLSDIDPNGEYYWTADRPDQF</sequence>
<name>A0ABN0UBB0_9ACTN</name>
<comment type="caution">
    <text evidence="1">The sequence shown here is derived from an EMBL/GenBank/DDBJ whole genome shotgun (WGS) entry which is preliminary data.</text>
</comment>